<feature type="domain" description="Cadherin" evidence="20">
    <location>
        <begin position="512"/>
        <end position="616"/>
    </location>
</feature>
<feature type="domain" description="Cadherin" evidence="20">
    <location>
        <begin position="616"/>
        <end position="733"/>
    </location>
</feature>
<feature type="region of interest" description="Disordered" evidence="18">
    <location>
        <begin position="871"/>
        <end position="903"/>
    </location>
</feature>
<dbReference type="FunFam" id="2.60.40.60:FF:000012">
    <property type="entry name" value="Cadherin 24"/>
    <property type="match status" value="1"/>
</dbReference>
<feature type="region of interest" description="Disordered" evidence="18">
    <location>
        <begin position="816"/>
        <end position="847"/>
    </location>
</feature>
<feature type="compositionally biased region" description="Polar residues" evidence="18">
    <location>
        <begin position="155"/>
        <end position="168"/>
    </location>
</feature>
<keyword evidence="8 15" id="KW-0106">Calcium</keyword>
<keyword evidence="5" id="KW-0479">Metal-binding</keyword>
<feature type="transmembrane region" description="Helical" evidence="19">
    <location>
        <begin position="743"/>
        <end position="764"/>
    </location>
</feature>
<dbReference type="InterPro" id="IPR002126">
    <property type="entry name" value="Cadherin-like_dom"/>
</dbReference>
<dbReference type="GO" id="GO:0016339">
    <property type="term" value="P:calcium-dependent cell-cell adhesion via plasma membrane cell adhesion molecules"/>
    <property type="evidence" value="ECO:0007669"/>
    <property type="project" value="TreeGrafter"/>
</dbReference>
<evidence type="ECO:0000256" key="14">
    <source>
        <dbReference type="ARBA" id="ARBA00069585"/>
    </source>
</evidence>
<dbReference type="PANTHER" id="PTHR24027:SF106">
    <property type="entry name" value="CADHERIN-18"/>
    <property type="match status" value="1"/>
</dbReference>
<evidence type="ECO:0000256" key="15">
    <source>
        <dbReference type="PROSITE-ProRule" id="PRU00043"/>
    </source>
</evidence>
<keyword evidence="13" id="KW-0325">Glycoprotein</keyword>
<proteinExistence type="predicted"/>
<evidence type="ECO:0000256" key="8">
    <source>
        <dbReference type="ARBA" id="ARBA00022837"/>
    </source>
</evidence>
<dbReference type="GO" id="GO:0016342">
    <property type="term" value="C:catenin complex"/>
    <property type="evidence" value="ECO:0007669"/>
    <property type="project" value="TreeGrafter"/>
</dbReference>
<dbReference type="Gene3D" id="2.60.40.60">
    <property type="entry name" value="Cadherins"/>
    <property type="match status" value="5"/>
</dbReference>
<comment type="caution">
    <text evidence="21">The sequence shown here is derived from an EMBL/GenBank/DDBJ whole genome shotgun (WGS) entry which is preliminary data.</text>
</comment>
<dbReference type="GO" id="GO:0000902">
    <property type="term" value="P:cell morphogenesis"/>
    <property type="evidence" value="ECO:0007669"/>
    <property type="project" value="TreeGrafter"/>
</dbReference>
<organism evidence="21 22">
    <name type="scientific">Albula goreensis</name>
    <dbReference type="NCBI Taxonomy" id="1534307"/>
    <lineage>
        <taxon>Eukaryota</taxon>
        <taxon>Metazoa</taxon>
        <taxon>Chordata</taxon>
        <taxon>Craniata</taxon>
        <taxon>Vertebrata</taxon>
        <taxon>Euteleostomi</taxon>
        <taxon>Actinopterygii</taxon>
        <taxon>Neopterygii</taxon>
        <taxon>Teleostei</taxon>
        <taxon>Albuliformes</taxon>
        <taxon>Albulidae</taxon>
        <taxon>Albula</taxon>
    </lineage>
</organism>
<sequence length="933" mass="102627">MSRTASFLFCVSTKQIPHRSGKSTATLPYHHKRRGALPQRAGSLFGSPVLNPPDVAPEPGWGNGAALSGTFINEPYPLRQFQTPTGANNSSQLKELEPLRFNTAAGQRAAPHTLPSNCTPACGEKKGMCLRASYGIMHQCAIMRGYGSAPHHHSPTSARAPSKNQTRPGDTEAEVHHRPKRGWIWNQFFVLEEHIGPEAQYVGKLHSNSDKGDGSVRYILTGEGAGTIFIIDEVTGDIHATKSLDREKKTHYVLHAQAIDRHTNKPLEPESEFIIKVQDINDNAPKFPDGPFVASVPEMSEVGTSVFQVTASDADDPTYGNSARVVYSILQGQPYFSVDPKTGIIRTALTNMDREAREHYAVVIQAKDMAGQVGGLSGSTTINITLTDVNDNPPKFPQKNYQLYVPESAQVGKPVGKIKANDEDLGVNAEIKYSIINSEGVAMFSISTDRETREGVISLRQPLNYEKKKTYTLHIEGTNTHLDPRFSYLGPFKDSATLKITVGDVDEPPVFSMDYYIMDVYENAPVGTEVGAVTARDPDSNNSPVRYFIDRSLHGDMYFNIDASTGAIKTTQALDREEVAWHNITVSASEVDNPSLLSHVNVTVQVLDVNDNPPKIAAEDEVIVCEGTKQGQVIHTVTAVDKDDFANGPHFSFALPRDLPMNPNFTLKDNEDSTASIVSRRRRFSKAMQELYQLPVVVWDGGEPDLSSTGTLTLKVCACERGARVRTCRAEAFLSSAGLSTGALIAILLCIVILLVIVVLFITLRRSKKEPLIISEEDIRENVVTYDDEGGGEEDTEAFDIIALRNPAAAEELKFRRDVRPDRVPRGPRRSQHRGPNGGPELRQSPSLALGEVDVHDFIKRRLVEADMDTSVPPYDSLQTYAYEGQGSPTGSISSLDSATTHSEQDYTYLEDWGPEFQKLAELYKESESELNT</sequence>
<dbReference type="FunFam" id="2.60.40.60:FF:000009">
    <property type="entry name" value="Cadherin 24"/>
    <property type="match status" value="1"/>
</dbReference>
<accession>A0A8T3CYN0</accession>
<dbReference type="PROSITE" id="PS00232">
    <property type="entry name" value="CADHERIN_1"/>
    <property type="match status" value="2"/>
</dbReference>
<keyword evidence="3" id="KW-1003">Cell membrane</keyword>
<evidence type="ECO:0000256" key="3">
    <source>
        <dbReference type="ARBA" id="ARBA00022475"/>
    </source>
</evidence>
<evidence type="ECO:0000256" key="11">
    <source>
        <dbReference type="ARBA" id="ARBA00022989"/>
    </source>
</evidence>
<evidence type="ECO:0000256" key="6">
    <source>
        <dbReference type="ARBA" id="ARBA00022729"/>
    </source>
</evidence>
<keyword evidence="9 16" id="KW-0130">Cell adhesion</keyword>
<dbReference type="GO" id="GO:0002009">
    <property type="term" value="P:morphogenesis of an epithelium"/>
    <property type="evidence" value="ECO:0007669"/>
    <property type="project" value="UniProtKB-ARBA"/>
</dbReference>
<dbReference type="InterPro" id="IPR000233">
    <property type="entry name" value="Cadherin_Y-type_LIR"/>
</dbReference>
<evidence type="ECO:0000256" key="16">
    <source>
        <dbReference type="RuleBase" id="RU003318"/>
    </source>
</evidence>
<dbReference type="FunFam" id="4.10.900.10:FF:000001">
    <property type="entry name" value="Cadherin 2"/>
    <property type="match status" value="1"/>
</dbReference>
<feature type="region of interest" description="Disordered" evidence="18">
    <location>
        <begin position="148"/>
        <end position="176"/>
    </location>
</feature>
<dbReference type="GO" id="GO:0045296">
    <property type="term" value="F:cadherin binding"/>
    <property type="evidence" value="ECO:0007669"/>
    <property type="project" value="TreeGrafter"/>
</dbReference>
<dbReference type="InterPro" id="IPR015919">
    <property type="entry name" value="Cadherin-like_sf"/>
</dbReference>
<feature type="compositionally biased region" description="Basic and acidic residues" evidence="18">
    <location>
        <begin position="816"/>
        <end position="825"/>
    </location>
</feature>
<dbReference type="SUPFAM" id="SSF49313">
    <property type="entry name" value="Cadherin-like"/>
    <property type="match status" value="5"/>
</dbReference>
<feature type="domain" description="Cadherin" evidence="20">
    <location>
        <begin position="397"/>
        <end position="511"/>
    </location>
</feature>
<evidence type="ECO:0000259" key="20">
    <source>
        <dbReference type="PROSITE" id="PS50268"/>
    </source>
</evidence>
<dbReference type="EMBL" id="JAERUA010000016">
    <property type="protein sequence ID" value="KAI1888840.1"/>
    <property type="molecule type" value="Genomic_DNA"/>
</dbReference>
<evidence type="ECO:0000256" key="17">
    <source>
        <dbReference type="RuleBase" id="RU004357"/>
    </source>
</evidence>
<dbReference type="Pfam" id="PF01049">
    <property type="entry name" value="CADH_Y-type_LIR"/>
    <property type="match status" value="1"/>
</dbReference>
<keyword evidence="22" id="KW-1185">Reference proteome</keyword>
<dbReference type="GO" id="GO:0016477">
    <property type="term" value="P:cell migration"/>
    <property type="evidence" value="ECO:0007669"/>
    <property type="project" value="TreeGrafter"/>
</dbReference>
<keyword evidence="11 19" id="KW-1133">Transmembrane helix</keyword>
<dbReference type="Pfam" id="PF00028">
    <property type="entry name" value="Cadherin"/>
    <property type="match status" value="5"/>
</dbReference>
<keyword evidence="6" id="KW-0732">Signal</keyword>
<dbReference type="GO" id="GO:0007156">
    <property type="term" value="P:homophilic cell adhesion via plasma membrane adhesion molecules"/>
    <property type="evidence" value="ECO:0007669"/>
    <property type="project" value="InterPro"/>
</dbReference>
<comment type="subcellular location">
    <subcellularLocation>
        <location evidence="2">Cell junction</location>
        <location evidence="2">Adherens junction</location>
    </subcellularLocation>
    <subcellularLocation>
        <location evidence="1 16">Cell membrane</location>
        <topology evidence="1 16">Single-pass type I membrane protein</topology>
    </subcellularLocation>
</comment>
<evidence type="ECO:0000256" key="13">
    <source>
        <dbReference type="ARBA" id="ARBA00023180"/>
    </source>
</evidence>
<dbReference type="InterPro" id="IPR039808">
    <property type="entry name" value="Cadherin"/>
</dbReference>
<dbReference type="GO" id="GO:0044331">
    <property type="term" value="P:cell-cell adhesion mediated by cadherin"/>
    <property type="evidence" value="ECO:0007669"/>
    <property type="project" value="TreeGrafter"/>
</dbReference>
<feature type="domain" description="Cadherin" evidence="20">
    <location>
        <begin position="207"/>
        <end position="287"/>
    </location>
</feature>
<keyword evidence="7" id="KW-0677">Repeat</keyword>
<dbReference type="FunFam" id="2.60.40.60:FF:000097">
    <property type="entry name" value="cadherin-12 isoform X1"/>
    <property type="match status" value="1"/>
</dbReference>
<evidence type="ECO:0000313" key="22">
    <source>
        <dbReference type="Proteomes" id="UP000829720"/>
    </source>
</evidence>
<reference evidence="21" key="1">
    <citation type="submission" date="2021-01" db="EMBL/GenBank/DDBJ databases">
        <authorList>
            <person name="Zahm M."/>
            <person name="Roques C."/>
            <person name="Cabau C."/>
            <person name="Klopp C."/>
            <person name="Donnadieu C."/>
            <person name="Jouanno E."/>
            <person name="Lampietro C."/>
            <person name="Louis A."/>
            <person name="Herpin A."/>
            <person name="Echchiki A."/>
            <person name="Berthelot C."/>
            <person name="Parey E."/>
            <person name="Roest-Crollius H."/>
            <person name="Braasch I."/>
            <person name="Postlethwait J."/>
            <person name="Bobe J."/>
            <person name="Montfort J."/>
            <person name="Bouchez O."/>
            <person name="Begum T."/>
            <person name="Mejri S."/>
            <person name="Adams A."/>
            <person name="Chen W.-J."/>
            <person name="Guiguen Y."/>
        </authorList>
    </citation>
    <scope>NUCLEOTIDE SEQUENCE</scope>
    <source>
        <tissue evidence="21">Blood</tissue>
    </source>
</reference>
<keyword evidence="4 16" id="KW-0812">Transmembrane</keyword>
<evidence type="ECO:0000256" key="7">
    <source>
        <dbReference type="ARBA" id="ARBA00022737"/>
    </source>
</evidence>
<dbReference type="Gene3D" id="4.10.900.10">
    <property type="entry name" value="TCF3-CBD (Catenin binding domain)"/>
    <property type="match status" value="1"/>
</dbReference>
<dbReference type="InterPro" id="IPR020894">
    <property type="entry name" value="Cadherin_CS"/>
</dbReference>
<evidence type="ECO:0000256" key="4">
    <source>
        <dbReference type="ARBA" id="ARBA00022692"/>
    </source>
</evidence>
<evidence type="ECO:0000256" key="5">
    <source>
        <dbReference type="ARBA" id="ARBA00022723"/>
    </source>
</evidence>
<protein>
    <recommendedName>
        <fullName evidence="14">Cadherin-12</fullName>
    </recommendedName>
</protein>
<name>A0A8T3CYN0_9TELE</name>
<feature type="compositionally biased region" description="Polar residues" evidence="18">
    <location>
        <begin position="887"/>
        <end position="902"/>
    </location>
</feature>
<keyword evidence="10" id="KW-0965">Cell junction</keyword>
<dbReference type="GO" id="GO:0005912">
    <property type="term" value="C:adherens junction"/>
    <property type="evidence" value="ECO:0007669"/>
    <property type="project" value="UniProtKB-SubCell"/>
</dbReference>
<dbReference type="PRINTS" id="PR00205">
    <property type="entry name" value="CADHERIN"/>
</dbReference>
<dbReference type="InterPro" id="IPR027397">
    <property type="entry name" value="Catenin-bd_sf"/>
</dbReference>
<evidence type="ECO:0000256" key="2">
    <source>
        <dbReference type="ARBA" id="ARBA00004536"/>
    </source>
</evidence>
<evidence type="ECO:0000256" key="10">
    <source>
        <dbReference type="ARBA" id="ARBA00022949"/>
    </source>
</evidence>
<dbReference type="CDD" id="cd11304">
    <property type="entry name" value="Cadherin_repeat"/>
    <property type="match status" value="4"/>
</dbReference>
<evidence type="ECO:0000313" key="21">
    <source>
        <dbReference type="EMBL" id="KAI1888840.1"/>
    </source>
</evidence>
<gene>
    <name evidence="21" type="ORF">AGOR_G00172910</name>
</gene>
<dbReference type="GO" id="GO:0005509">
    <property type="term" value="F:calcium ion binding"/>
    <property type="evidence" value="ECO:0007669"/>
    <property type="project" value="UniProtKB-UniRule"/>
</dbReference>
<dbReference type="OrthoDB" id="6252479at2759"/>
<dbReference type="FunFam" id="2.60.40.60:FF:000014">
    <property type="entry name" value="Cadherin 8"/>
    <property type="match status" value="1"/>
</dbReference>
<evidence type="ECO:0000256" key="1">
    <source>
        <dbReference type="ARBA" id="ARBA00004251"/>
    </source>
</evidence>
<dbReference type="GO" id="GO:0007043">
    <property type="term" value="P:cell-cell junction assembly"/>
    <property type="evidence" value="ECO:0007669"/>
    <property type="project" value="TreeGrafter"/>
</dbReference>
<evidence type="ECO:0000256" key="19">
    <source>
        <dbReference type="SAM" id="Phobius"/>
    </source>
</evidence>
<dbReference type="Proteomes" id="UP000829720">
    <property type="component" value="Unassembled WGS sequence"/>
</dbReference>
<comment type="function">
    <text evidence="17">Cadherins are calcium-dependent cell adhesion proteins.</text>
</comment>
<dbReference type="GO" id="GO:0034332">
    <property type="term" value="P:adherens junction organization"/>
    <property type="evidence" value="ECO:0007669"/>
    <property type="project" value="TreeGrafter"/>
</dbReference>
<dbReference type="PROSITE" id="PS50268">
    <property type="entry name" value="CADHERIN_2"/>
    <property type="match status" value="5"/>
</dbReference>
<evidence type="ECO:0000256" key="9">
    <source>
        <dbReference type="ARBA" id="ARBA00022889"/>
    </source>
</evidence>
<keyword evidence="12 19" id="KW-0472">Membrane</keyword>
<dbReference type="SMART" id="SM00112">
    <property type="entry name" value="CA"/>
    <property type="match status" value="5"/>
</dbReference>
<dbReference type="GO" id="GO:0008013">
    <property type="term" value="F:beta-catenin binding"/>
    <property type="evidence" value="ECO:0007669"/>
    <property type="project" value="TreeGrafter"/>
</dbReference>
<dbReference type="FunFam" id="2.60.40.60:FF:000008">
    <property type="entry name" value="Cadherin 24"/>
    <property type="match status" value="1"/>
</dbReference>
<dbReference type="PANTHER" id="PTHR24027">
    <property type="entry name" value="CADHERIN-23"/>
    <property type="match status" value="1"/>
</dbReference>
<evidence type="ECO:0000256" key="12">
    <source>
        <dbReference type="ARBA" id="ARBA00023136"/>
    </source>
</evidence>
<feature type="domain" description="Cadherin" evidence="20">
    <location>
        <begin position="288"/>
        <end position="396"/>
    </location>
</feature>
<dbReference type="AlphaFoldDB" id="A0A8T3CYN0"/>
<evidence type="ECO:0000256" key="18">
    <source>
        <dbReference type="SAM" id="MobiDB-lite"/>
    </source>
</evidence>